<dbReference type="GO" id="GO:0043200">
    <property type="term" value="P:response to amino acid"/>
    <property type="evidence" value="ECO:0007669"/>
    <property type="project" value="TreeGrafter"/>
</dbReference>
<dbReference type="PRINTS" id="PR00033">
    <property type="entry name" value="HTHASNC"/>
</dbReference>
<dbReference type="SUPFAM" id="SSF46785">
    <property type="entry name" value="Winged helix' DNA-binding domain"/>
    <property type="match status" value="1"/>
</dbReference>
<evidence type="ECO:0000256" key="3">
    <source>
        <dbReference type="ARBA" id="ARBA00023163"/>
    </source>
</evidence>
<dbReference type="SMART" id="SM00344">
    <property type="entry name" value="HTH_ASNC"/>
    <property type="match status" value="1"/>
</dbReference>
<evidence type="ECO:0000259" key="4">
    <source>
        <dbReference type="PROSITE" id="PS50956"/>
    </source>
</evidence>
<dbReference type="RefSeq" id="WP_183858500.1">
    <property type="nucleotide sequence ID" value="NZ_JACHOO010000012.1"/>
</dbReference>
<evidence type="ECO:0000256" key="2">
    <source>
        <dbReference type="ARBA" id="ARBA00023125"/>
    </source>
</evidence>
<gene>
    <name evidence="5" type="ORF">GGQ63_004171</name>
</gene>
<dbReference type="GO" id="GO:0043565">
    <property type="term" value="F:sequence-specific DNA binding"/>
    <property type="evidence" value="ECO:0007669"/>
    <property type="project" value="InterPro"/>
</dbReference>
<dbReference type="InterPro" id="IPR011008">
    <property type="entry name" value="Dimeric_a/b-barrel"/>
</dbReference>
<dbReference type="AlphaFoldDB" id="A0A7W9FQS0"/>
<sequence>MSISADDLTLDPTDRTLLALLRENARRSIVELGRAAGLSRASVYARLERLERRGVIAGYTVRLGTAFAAGRVRAHVLIKIAGRLGSRIEARLAAIPEVVTLHAISGEYDLIGIVEAADLAALDGLIDTIAAIEGVERTNSSIVLATKIER</sequence>
<dbReference type="Gene3D" id="1.10.10.10">
    <property type="entry name" value="Winged helix-like DNA-binding domain superfamily/Winged helix DNA-binding domain"/>
    <property type="match status" value="1"/>
</dbReference>
<dbReference type="InterPro" id="IPR036390">
    <property type="entry name" value="WH_DNA-bd_sf"/>
</dbReference>
<dbReference type="InterPro" id="IPR019887">
    <property type="entry name" value="Tscrpt_reg_AsnC/Lrp_C"/>
</dbReference>
<reference evidence="5 6" key="1">
    <citation type="submission" date="2020-08" db="EMBL/GenBank/DDBJ databases">
        <title>Genomic Encyclopedia of Type Strains, Phase IV (KMG-IV): sequencing the most valuable type-strain genomes for metagenomic binning, comparative biology and taxonomic classification.</title>
        <authorList>
            <person name="Goeker M."/>
        </authorList>
    </citation>
    <scope>NUCLEOTIDE SEQUENCE [LARGE SCALE GENOMIC DNA]</scope>
    <source>
        <strain evidence="5 6">DSM 16268</strain>
    </source>
</reference>
<proteinExistence type="predicted"/>
<keyword evidence="1" id="KW-0805">Transcription regulation</keyword>
<dbReference type="Proteomes" id="UP000523821">
    <property type="component" value="Unassembled WGS sequence"/>
</dbReference>
<dbReference type="InterPro" id="IPR036388">
    <property type="entry name" value="WH-like_DNA-bd_sf"/>
</dbReference>
<keyword evidence="3" id="KW-0804">Transcription</keyword>
<dbReference type="PANTHER" id="PTHR30154:SF53">
    <property type="entry name" value="HTH-TYPE TRANSCRIPTIONAL REGULATOR LRPC"/>
    <property type="match status" value="1"/>
</dbReference>
<dbReference type="InterPro" id="IPR000485">
    <property type="entry name" value="AsnC-type_HTH_dom"/>
</dbReference>
<dbReference type="Pfam" id="PF01037">
    <property type="entry name" value="AsnC_trans_reg"/>
    <property type="match status" value="1"/>
</dbReference>
<name>A0A7W9FQS0_9HYPH</name>
<accession>A0A7W9FQS0</accession>
<keyword evidence="2 5" id="KW-0238">DNA-binding</keyword>
<dbReference type="Gene3D" id="3.30.70.920">
    <property type="match status" value="1"/>
</dbReference>
<evidence type="ECO:0000313" key="5">
    <source>
        <dbReference type="EMBL" id="MBB5755073.1"/>
    </source>
</evidence>
<dbReference type="EMBL" id="JACHOO010000012">
    <property type="protein sequence ID" value="MBB5755073.1"/>
    <property type="molecule type" value="Genomic_DNA"/>
</dbReference>
<comment type="caution">
    <text evidence="5">The sequence shown here is derived from an EMBL/GenBank/DDBJ whole genome shotgun (WGS) entry which is preliminary data.</text>
</comment>
<evidence type="ECO:0000256" key="1">
    <source>
        <dbReference type="ARBA" id="ARBA00023015"/>
    </source>
</evidence>
<dbReference type="GO" id="GO:0005829">
    <property type="term" value="C:cytosol"/>
    <property type="evidence" value="ECO:0007669"/>
    <property type="project" value="TreeGrafter"/>
</dbReference>
<dbReference type="PANTHER" id="PTHR30154">
    <property type="entry name" value="LEUCINE-RESPONSIVE REGULATORY PROTEIN"/>
    <property type="match status" value="1"/>
</dbReference>
<dbReference type="SUPFAM" id="SSF54909">
    <property type="entry name" value="Dimeric alpha+beta barrel"/>
    <property type="match status" value="1"/>
</dbReference>
<keyword evidence="6" id="KW-1185">Reference proteome</keyword>
<organism evidence="5 6">
    <name type="scientific">Prosthecomicrobium pneumaticum</name>
    <dbReference type="NCBI Taxonomy" id="81895"/>
    <lineage>
        <taxon>Bacteria</taxon>
        <taxon>Pseudomonadati</taxon>
        <taxon>Pseudomonadota</taxon>
        <taxon>Alphaproteobacteria</taxon>
        <taxon>Hyphomicrobiales</taxon>
        <taxon>Kaistiaceae</taxon>
        <taxon>Prosthecomicrobium</taxon>
    </lineage>
</organism>
<evidence type="ECO:0000313" key="6">
    <source>
        <dbReference type="Proteomes" id="UP000523821"/>
    </source>
</evidence>
<dbReference type="Pfam" id="PF13404">
    <property type="entry name" value="HTH_AsnC-type"/>
    <property type="match status" value="1"/>
</dbReference>
<feature type="domain" description="HTH asnC-type" evidence="4">
    <location>
        <begin position="10"/>
        <end position="72"/>
    </location>
</feature>
<protein>
    <submittedName>
        <fullName evidence="5">DNA-binding Lrp family transcriptional regulator</fullName>
    </submittedName>
</protein>
<dbReference type="PROSITE" id="PS50956">
    <property type="entry name" value="HTH_ASNC_2"/>
    <property type="match status" value="1"/>
</dbReference>
<dbReference type="InterPro" id="IPR019888">
    <property type="entry name" value="Tscrpt_reg_AsnC-like"/>
</dbReference>